<accession>A0A3G1KPM3</accession>
<gene>
    <name evidence="7" type="ORF">DCMF_06135</name>
</gene>
<feature type="domain" description="Sigma-54 factor interaction" evidence="6">
    <location>
        <begin position="338"/>
        <end position="563"/>
    </location>
</feature>
<dbReference type="SUPFAM" id="SSF55785">
    <property type="entry name" value="PYP-like sensor domain (PAS domain)"/>
    <property type="match status" value="1"/>
</dbReference>
<keyword evidence="2" id="KW-0067">ATP-binding</keyword>
<dbReference type="SMART" id="SM00382">
    <property type="entry name" value="AAA"/>
    <property type="match status" value="1"/>
</dbReference>
<dbReference type="GO" id="GO:0003677">
    <property type="term" value="F:DNA binding"/>
    <property type="evidence" value="ECO:0007669"/>
    <property type="project" value="UniProtKB-KW"/>
</dbReference>
<evidence type="ECO:0000313" key="7">
    <source>
        <dbReference type="EMBL" id="ATW24419.1"/>
    </source>
</evidence>
<dbReference type="Pfam" id="PF25601">
    <property type="entry name" value="AAA_lid_14"/>
    <property type="match status" value="1"/>
</dbReference>
<dbReference type="InterPro" id="IPR025943">
    <property type="entry name" value="Sigma_54_int_dom_ATP-bd_2"/>
</dbReference>
<evidence type="ECO:0000256" key="5">
    <source>
        <dbReference type="ARBA" id="ARBA00023163"/>
    </source>
</evidence>
<reference evidence="7 8" key="1">
    <citation type="submission" date="2016-10" db="EMBL/GenBank/DDBJ databases">
        <title>Complete Genome Sequence of Peptococcaceae strain DCMF.</title>
        <authorList>
            <person name="Edwards R.J."/>
            <person name="Holland S.I."/>
            <person name="Deshpande N.P."/>
            <person name="Wong Y.K."/>
            <person name="Ertan H."/>
            <person name="Manefield M."/>
            <person name="Russell T.L."/>
            <person name="Lee M.J."/>
        </authorList>
    </citation>
    <scope>NUCLEOTIDE SEQUENCE [LARGE SCALE GENOMIC DNA]</scope>
    <source>
        <strain evidence="7 8">DCMF</strain>
    </source>
</reference>
<name>A0A3G1KPM3_FORW1</name>
<dbReference type="Gene3D" id="1.10.10.10">
    <property type="entry name" value="Winged helix-like DNA-binding domain superfamily/Winged helix DNA-binding domain"/>
    <property type="match status" value="1"/>
</dbReference>
<dbReference type="AlphaFoldDB" id="A0A3G1KPM3"/>
<dbReference type="KEGG" id="fwa:DCMF_06135"/>
<dbReference type="InterPro" id="IPR013668">
    <property type="entry name" value="RNase_R_HTH_12"/>
</dbReference>
<dbReference type="CDD" id="cd00009">
    <property type="entry name" value="AAA"/>
    <property type="match status" value="1"/>
</dbReference>
<evidence type="ECO:0000259" key="6">
    <source>
        <dbReference type="PROSITE" id="PS50045"/>
    </source>
</evidence>
<keyword evidence="8" id="KW-1185">Reference proteome</keyword>
<protein>
    <recommendedName>
        <fullName evidence="6">Sigma-54 factor interaction domain-containing protein</fullName>
    </recommendedName>
</protein>
<sequence length="679" mass="76758">MDKPRVVIIVQSKRNARVIREQLNDLLGGFICFDSLSYEEGIDSIVCADLVLVSSLVIAGQIAKYLMPGTDILVIRRTIKRESWDKLMTLPLRTKALLVNGDQEVTIETVALLYELGIKHLELIPYYPGLDPIRDVNIAVTPNEERCVPPNIERVINIGDRVVDSTTIFDILNKFDLLNKKTSEIVLSHIARIIPRSPGLSESLSLIAETKQHLGFLLDVVHEGVIAFNEEDKITLYNRLAEQIFQESAWRVMGTPLDELLSHKSLKHISTAKEIKDEVYPINGNSLVVNKYSLINKGVYSGGVITFKECNEIERLELKFRQDIKVKGHISKYVFNDIIGKSKGLSNTVTMAKRFAKSDSVILIEGESGTGKELFAHAIHNASLRKDKPFVAFNCASLTDSLIESELFGYSDGAFTGAKKGGKPGLFELAHKGTIFLDEIGDISFNTQARLLRVIQEKEVIRVGGTDVIPVDIRIIAATNQNLHELVGKGKFRRDLFYRLNILPIKIPPLRERKVDIPYLVEFFFRKKGIKEDISQELMEILQQYNWPGNVRELENCIDYLINIHSHNITRDDLPPYISEAIKPGLADRGEYPEEFRQLDVPKESVFILRVLKEAQELQKKIGRRTIGDRLKKYGFYLTEQEIRGRLKKLQAQGYIEVNKGRAGTKISAAGEDLIKTHS</sequence>
<dbReference type="PROSITE" id="PS00676">
    <property type="entry name" value="SIGMA54_INTERACT_2"/>
    <property type="match status" value="1"/>
</dbReference>
<dbReference type="Gene3D" id="1.10.8.60">
    <property type="match status" value="1"/>
</dbReference>
<evidence type="ECO:0000256" key="1">
    <source>
        <dbReference type="ARBA" id="ARBA00022741"/>
    </source>
</evidence>
<keyword evidence="5" id="KW-0804">Transcription</keyword>
<dbReference type="Gene3D" id="3.30.450.20">
    <property type="entry name" value="PAS domain"/>
    <property type="match status" value="1"/>
</dbReference>
<dbReference type="InterPro" id="IPR025944">
    <property type="entry name" value="Sigma_54_int_dom_CS"/>
</dbReference>
<dbReference type="InterPro" id="IPR035965">
    <property type="entry name" value="PAS-like_dom_sf"/>
</dbReference>
<dbReference type="Gene3D" id="3.40.50.300">
    <property type="entry name" value="P-loop containing nucleotide triphosphate hydrolases"/>
    <property type="match status" value="1"/>
</dbReference>
<dbReference type="SUPFAM" id="SSF52540">
    <property type="entry name" value="P-loop containing nucleoside triphosphate hydrolases"/>
    <property type="match status" value="1"/>
</dbReference>
<dbReference type="GO" id="GO:0005524">
    <property type="term" value="F:ATP binding"/>
    <property type="evidence" value="ECO:0007669"/>
    <property type="project" value="UniProtKB-KW"/>
</dbReference>
<dbReference type="InterPro" id="IPR002078">
    <property type="entry name" value="Sigma_54_int"/>
</dbReference>
<dbReference type="GO" id="GO:0006355">
    <property type="term" value="P:regulation of DNA-templated transcription"/>
    <property type="evidence" value="ECO:0007669"/>
    <property type="project" value="InterPro"/>
</dbReference>
<evidence type="ECO:0000313" key="8">
    <source>
        <dbReference type="Proteomes" id="UP000323521"/>
    </source>
</evidence>
<dbReference type="PROSITE" id="PS00688">
    <property type="entry name" value="SIGMA54_INTERACT_3"/>
    <property type="match status" value="1"/>
</dbReference>
<dbReference type="InterPro" id="IPR058031">
    <property type="entry name" value="AAA_lid_NorR"/>
</dbReference>
<dbReference type="Pfam" id="PF00158">
    <property type="entry name" value="Sigma54_activat"/>
    <property type="match status" value="1"/>
</dbReference>
<dbReference type="InterPro" id="IPR003593">
    <property type="entry name" value="AAA+_ATPase"/>
</dbReference>
<dbReference type="InterPro" id="IPR027417">
    <property type="entry name" value="P-loop_NTPase"/>
</dbReference>
<dbReference type="PANTHER" id="PTHR32071">
    <property type="entry name" value="TRANSCRIPTIONAL REGULATORY PROTEIN"/>
    <property type="match status" value="1"/>
</dbReference>
<organism evidence="7 8">
    <name type="scientific">Formimonas warabiya</name>
    <dbReference type="NCBI Taxonomy" id="1761012"/>
    <lineage>
        <taxon>Bacteria</taxon>
        <taxon>Bacillati</taxon>
        <taxon>Bacillota</taxon>
        <taxon>Clostridia</taxon>
        <taxon>Eubacteriales</taxon>
        <taxon>Peptococcaceae</taxon>
        <taxon>Candidatus Formimonas</taxon>
    </lineage>
</organism>
<evidence type="ECO:0000256" key="2">
    <source>
        <dbReference type="ARBA" id="ARBA00022840"/>
    </source>
</evidence>
<evidence type="ECO:0000256" key="4">
    <source>
        <dbReference type="ARBA" id="ARBA00023125"/>
    </source>
</evidence>
<dbReference type="Proteomes" id="UP000323521">
    <property type="component" value="Chromosome"/>
</dbReference>
<dbReference type="InterPro" id="IPR036388">
    <property type="entry name" value="WH-like_DNA-bd_sf"/>
</dbReference>
<dbReference type="RefSeq" id="WP_214659136.1">
    <property type="nucleotide sequence ID" value="NZ_CP017634.1"/>
</dbReference>
<dbReference type="PROSITE" id="PS50045">
    <property type="entry name" value="SIGMA54_INTERACT_4"/>
    <property type="match status" value="1"/>
</dbReference>
<dbReference type="PROSITE" id="PS00675">
    <property type="entry name" value="SIGMA54_INTERACT_1"/>
    <property type="match status" value="1"/>
</dbReference>
<proteinExistence type="predicted"/>
<dbReference type="PANTHER" id="PTHR32071:SF57">
    <property type="entry name" value="C4-DICARBOXYLATE TRANSPORT TRANSCRIPTIONAL REGULATORY PROTEIN DCTD"/>
    <property type="match status" value="1"/>
</dbReference>
<dbReference type="FunFam" id="3.40.50.300:FF:000006">
    <property type="entry name" value="DNA-binding transcriptional regulator NtrC"/>
    <property type="match status" value="1"/>
</dbReference>
<keyword evidence="3" id="KW-0805">Transcription regulation</keyword>
<dbReference type="EMBL" id="CP017634">
    <property type="protein sequence ID" value="ATW24419.1"/>
    <property type="molecule type" value="Genomic_DNA"/>
</dbReference>
<evidence type="ECO:0000256" key="3">
    <source>
        <dbReference type="ARBA" id="ARBA00023015"/>
    </source>
</evidence>
<dbReference type="InterPro" id="IPR025662">
    <property type="entry name" value="Sigma_54_int_dom_ATP-bd_1"/>
</dbReference>
<keyword evidence="4" id="KW-0238">DNA-binding</keyword>
<keyword evidence="1" id="KW-0547">Nucleotide-binding</keyword>
<dbReference type="Pfam" id="PF08461">
    <property type="entry name" value="WHD_RNase_R"/>
    <property type="match status" value="1"/>
</dbReference>